<evidence type="ECO:0000313" key="1">
    <source>
        <dbReference type="EMBL" id="KAI8559395.1"/>
    </source>
</evidence>
<proteinExistence type="predicted"/>
<reference evidence="1" key="1">
    <citation type="submission" date="2022-02" db="EMBL/GenBank/DDBJ databases">
        <title>Plant Genome Project.</title>
        <authorList>
            <person name="Zhang R.-G."/>
        </authorList>
    </citation>
    <scope>NUCLEOTIDE SEQUENCE</scope>
    <source>
        <strain evidence="1">AT1</strain>
    </source>
</reference>
<accession>A0ACC0P1Q8</accession>
<keyword evidence="2" id="KW-1185">Reference proteome</keyword>
<dbReference type="EMBL" id="CM046391">
    <property type="protein sequence ID" value="KAI8559395.1"/>
    <property type="molecule type" value="Genomic_DNA"/>
</dbReference>
<gene>
    <name evidence="1" type="ORF">RHMOL_Rhmol04G0170200</name>
</gene>
<name>A0ACC0P1Q8_RHOML</name>
<dbReference type="Proteomes" id="UP001062846">
    <property type="component" value="Chromosome 4"/>
</dbReference>
<organism evidence="1 2">
    <name type="scientific">Rhododendron molle</name>
    <name type="common">Chinese azalea</name>
    <name type="synonym">Azalea mollis</name>
    <dbReference type="NCBI Taxonomy" id="49168"/>
    <lineage>
        <taxon>Eukaryota</taxon>
        <taxon>Viridiplantae</taxon>
        <taxon>Streptophyta</taxon>
        <taxon>Embryophyta</taxon>
        <taxon>Tracheophyta</taxon>
        <taxon>Spermatophyta</taxon>
        <taxon>Magnoliopsida</taxon>
        <taxon>eudicotyledons</taxon>
        <taxon>Gunneridae</taxon>
        <taxon>Pentapetalae</taxon>
        <taxon>asterids</taxon>
        <taxon>Ericales</taxon>
        <taxon>Ericaceae</taxon>
        <taxon>Ericoideae</taxon>
        <taxon>Rhodoreae</taxon>
        <taxon>Rhododendron</taxon>
    </lineage>
</organism>
<sequence length="292" mass="31937">MDDLPLQRIQISGPTLSCLLQRFSSSPGDLSGLLFGHISLSTPSPFSDDTPSTTPPSSSSPAPTLTATITSFLSSPSSSSPFFSPTAQITPPALSSSLLGCFSARRKTPLRPSLRESSLTSSLSSSTTHNHTFPPSILLLLTTPFQDQTIYTHEYRAYQYRLSTHSFEPRTLDVVNLGPGFRSHYDSFFPSNSPFPMLPCEAKGEGEGLAASRRVSKDQKELDMCAEGFDMGRLGRLVGQDAAGYKGEIEELYRKMLDDMDGLARLVEESSARVLEQENHNMKLRYKVAGLE</sequence>
<comment type="caution">
    <text evidence="1">The sequence shown here is derived from an EMBL/GenBank/DDBJ whole genome shotgun (WGS) entry which is preliminary data.</text>
</comment>
<protein>
    <submittedName>
        <fullName evidence="1">Uncharacterized protein</fullName>
    </submittedName>
</protein>
<evidence type="ECO:0000313" key="2">
    <source>
        <dbReference type="Proteomes" id="UP001062846"/>
    </source>
</evidence>